<gene>
    <name evidence="2" type="ORF">CDAR_536011</name>
</gene>
<evidence type="ECO:0000313" key="2">
    <source>
        <dbReference type="EMBL" id="GIY11423.1"/>
    </source>
</evidence>
<organism evidence="2 3">
    <name type="scientific">Caerostris darwini</name>
    <dbReference type="NCBI Taxonomy" id="1538125"/>
    <lineage>
        <taxon>Eukaryota</taxon>
        <taxon>Metazoa</taxon>
        <taxon>Ecdysozoa</taxon>
        <taxon>Arthropoda</taxon>
        <taxon>Chelicerata</taxon>
        <taxon>Arachnida</taxon>
        <taxon>Araneae</taxon>
        <taxon>Araneomorphae</taxon>
        <taxon>Entelegynae</taxon>
        <taxon>Araneoidea</taxon>
        <taxon>Araneidae</taxon>
        <taxon>Caerostris</taxon>
    </lineage>
</organism>
<feature type="region of interest" description="Disordered" evidence="1">
    <location>
        <begin position="74"/>
        <end position="104"/>
    </location>
</feature>
<reference evidence="2 3" key="1">
    <citation type="submission" date="2021-06" db="EMBL/GenBank/DDBJ databases">
        <title>Caerostris darwini draft genome.</title>
        <authorList>
            <person name="Kono N."/>
            <person name="Arakawa K."/>
        </authorList>
    </citation>
    <scope>NUCLEOTIDE SEQUENCE [LARGE SCALE GENOMIC DNA]</scope>
</reference>
<dbReference type="Proteomes" id="UP001054837">
    <property type="component" value="Unassembled WGS sequence"/>
</dbReference>
<accession>A0AAV4QMZ4</accession>
<keyword evidence="3" id="KW-1185">Reference proteome</keyword>
<feature type="compositionally biased region" description="Basic residues" evidence="1">
    <location>
        <begin position="86"/>
        <end position="104"/>
    </location>
</feature>
<protein>
    <submittedName>
        <fullName evidence="2">Uncharacterized protein</fullName>
    </submittedName>
</protein>
<evidence type="ECO:0000256" key="1">
    <source>
        <dbReference type="SAM" id="MobiDB-lite"/>
    </source>
</evidence>
<proteinExistence type="predicted"/>
<comment type="caution">
    <text evidence="2">The sequence shown here is derived from an EMBL/GenBank/DDBJ whole genome shotgun (WGS) entry which is preliminary data.</text>
</comment>
<name>A0AAV4QMZ4_9ARAC</name>
<evidence type="ECO:0000313" key="3">
    <source>
        <dbReference type="Proteomes" id="UP001054837"/>
    </source>
</evidence>
<dbReference type="EMBL" id="BPLQ01004902">
    <property type="protein sequence ID" value="GIY11423.1"/>
    <property type="molecule type" value="Genomic_DNA"/>
</dbReference>
<dbReference type="AlphaFoldDB" id="A0AAV4QMZ4"/>
<sequence length="104" mass="11595">MQIVASGNGLLAKVWRETIRQAVIIAGPLISSERLKSIGGRKRNGEGRAHPRSVFNVPENGVVPLARFLVLSLNGDPFSPPPNLSARKRKKKKDITHRRHLMKR</sequence>